<dbReference type="AlphaFoldDB" id="A0A4R0VP68"/>
<name>A0A4R0VP68_BIFLL</name>
<sequence>MGDRQAIPTIGKIETKREHYLPRFFLRHFVDDRGMISYVARAGKNRAVKRARVENVGVQNRLYETACPSGESGDYYFPNYIEKSLSLTEDKLNGELDWFLHAVLGMRPSDRLEDDDLDRLVSFVSIFIPHIVSRSPESVRYATSRAEDVLETMRKLNLGSSEKLKELYRETQSEEEFDETLTFVPEAIAEQISLWMQILPRISKDEKFVRSSSLYNAVEYLRDCSMLVLTTSPGHPFIGINKPVRTVLTGNLATLYYPLSSQVAVILTDDGQHIFEKRSVSYRQLKDFNEVAFNDGNWNLVFCERSDYLNAYLRTEGTSNEQD</sequence>
<dbReference type="Proteomes" id="UP000292751">
    <property type="component" value="Unassembled WGS sequence"/>
</dbReference>
<dbReference type="EMBL" id="SHRX01000006">
    <property type="protein sequence ID" value="TCF00644.1"/>
    <property type="molecule type" value="Genomic_DNA"/>
</dbReference>
<evidence type="ECO:0000313" key="1">
    <source>
        <dbReference type="EMBL" id="TCF00644.1"/>
    </source>
</evidence>
<dbReference type="InterPro" id="IPR025332">
    <property type="entry name" value="DUF4238"/>
</dbReference>
<protein>
    <submittedName>
        <fullName evidence="1">Uncharacterized protein</fullName>
    </submittedName>
</protein>
<organism evidence="1 2">
    <name type="scientific">Bifidobacterium longum subsp. longum</name>
    <dbReference type="NCBI Taxonomy" id="1679"/>
    <lineage>
        <taxon>Bacteria</taxon>
        <taxon>Bacillati</taxon>
        <taxon>Actinomycetota</taxon>
        <taxon>Actinomycetes</taxon>
        <taxon>Bifidobacteriales</taxon>
        <taxon>Bifidobacteriaceae</taxon>
        <taxon>Bifidobacterium</taxon>
    </lineage>
</organism>
<gene>
    <name evidence="1" type="ORF">MCC10076_0306</name>
</gene>
<evidence type="ECO:0000313" key="2">
    <source>
        <dbReference type="Proteomes" id="UP000292751"/>
    </source>
</evidence>
<proteinExistence type="predicted"/>
<dbReference type="Pfam" id="PF14022">
    <property type="entry name" value="DUF4238"/>
    <property type="match status" value="1"/>
</dbReference>
<dbReference type="RefSeq" id="WP_022527240.1">
    <property type="nucleotide sequence ID" value="NZ_RJJN01000005.1"/>
</dbReference>
<accession>A0A4R0VP68</accession>
<comment type="caution">
    <text evidence="1">The sequence shown here is derived from an EMBL/GenBank/DDBJ whole genome shotgun (WGS) entry which is preliminary data.</text>
</comment>
<reference evidence="1 2" key="1">
    <citation type="journal article" date="2018" name="Sci. Rep.">
        <title>Genomic diversity and distribution of Bifidobacterium longum subsp. longum across the human lifespan.</title>
        <authorList>
            <person name="Odamaki T."/>
            <person name="Bottacini F."/>
            <person name="Kato K."/>
            <person name="Mitsuyama E."/>
            <person name="Yoshida K."/>
            <person name="Horigome A."/>
            <person name="Xiao J.Z."/>
            <person name="van Sinderen D."/>
        </authorList>
    </citation>
    <scope>NUCLEOTIDE SEQUENCE [LARGE SCALE GENOMIC DNA]</scope>
    <source>
        <strain evidence="1 2">MCC10076</strain>
    </source>
</reference>